<dbReference type="EMBL" id="JADFTS010000007">
    <property type="protein sequence ID" value="KAF9596981.1"/>
    <property type="molecule type" value="Genomic_DNA"/>
</dbReference>
<evidence type="ECO:0000313" key="3">
    <source>
        <dbReference type="Proteomes" id="UP000631114"/>
    </source>
</evidence>
<evidence type="ECO:0000313" key="2">
    <source>
        <dbReference type="EMBL" id="KAF9596981.1"/>
    </source>
</evidence>
<dbReference type="Proteomes" id="UP000631114">
    <property type="component" value="Unassembled WGS sequence"/>
</dbReference>
<name>A0A835LRM1_9MAGN</name>
<evidence type="ECO:0000256" key="1">
    <source>
        <dbReference type="SAM" id="MobiDB-lite"/>
    </source>
</evidence>
<evidence type="ECO:0008006" key="4">
    <source>
        <dbReference type="Google" id="ProtNLM"/>
    </source>
</evidence>
<gene>
    <name evidence="2" type="ORF">IFM89_014695</name>
</gene>
<protein>
    <recommendedName>
        <fullName evidence="4">CCHC-type domain-containing protein</fullName>
    </recommendedName>
</protein>
<keyword evidence="3" id="KW-1185">Reference proteome</keyword>
<feature type="region of interest" description="Disordered" evidence="1">
    <location>
        <begin position="30"/>
        <end position="52"/>
    </location>
</feature>
<proteinExistence type="predicted"/>
<comment type="caution">
    <text evidence="2">The sequence shown here is derived from an EMBL/GenBank/DDBJ whole genome shotgun (WGS) entry which is preliminary data.</text>
</comment>
<dbReference type="AlphaFoldDB" id="A0A835LRM1"/>
<sequence>MSGACGFVAMANSDKKKGRARINRCGNCHEPRHTKRKCPWPKPQSQGCAHAL</sequence>
<feature type="compositionally biased region" description="Polar residues" evidence="1">
    <location>
        <begin position="43"/>
        <end position="52"/>
    </location>
</feature>
<organism evidence="2 3">
    <name type="scientific">Coptis chinensis</name>
    <dbReference type="NCBI Taxonomy" id="261450"/>
    <lineage>
        <taxon>Eukaryota</taxon>
        <taxon>Viridiplantae</taxon>
        <taxon>Streptophyta</taxon>
        <taxon>Embryophyta</taxon>
        <taxon>Tracheophyta</taxon>
        <taxon>Spermatophyta</taxon>
        <taxon>Magnoliopsida</taxon>
        <taxon>Ranunculales</taxon>
        <taxon>Ranunculaceae</taxon>
        <taxon>Coptidoideae</taxon>
        <taxon>Coptis</taxon>
    </lineage>
</organism>
<reference evidence="2 3" key="1">
    <citation type="submission" date="2020-10" db="EMBL/GenBank/DDBJ databases">
        <title>The Coptis chinensis genome and diversification of protoberbering-type alkaloids.</title>
        <authorList>
            <person name="Wang B."/>
            <person name="Shu S."/>
            <person name="Song C."/>
            <person name="Liu Y."/>
        </authorList>
    </citation>
    <scope>NUCLEOTIDE SEQUENCE [LARGE SCALE GENOMIC DNA]</scope>
    <source>
        <strain evidence="2">HL-2020</strain>
        <tissue evidence="2">Leaf</tissue>
    </source>
</reference>
<accession>A0A835LRM1</accession>